<dbReference type="InterPro" id="IPR036322">
    <property type="entry name" value="WD40_repeat_dom_sf"/>
</dbReference>
<dbReference type="Pfam" id="PF21032">
    <property type="entry name" value="PROPPIN"/>
    <property type="match status" value="2"/>
</dbReference>
<feature type="compositionally biased region" description="Polar residues" evidence="5">
    <location>
        <begin position="296"/>
        <end position="309"/>
    </location>
</feature>
<dbReference type="EMBL" id="BAAFSV010000002">
    <property type="protein sequence ID" value="GAB1313565.1"/>
    <property type="molecule type" value="Genomic_DNA"/>
</dbReference>
<reference evidence="6 7" key="1">
    <citation type="submission" date="2024-09" db="EMBL/GenBank/DDBJ databases">
        <title>Itraconazole resistance in Madurella fahalii resulting from another homologue of gene encoding cytochrome P450 14-alpha sterol demethylase (CYP51).</title>
        <authorList>
            <person name="Yoshioka I."/>
            <person name="Fahal A.H."/>
            <person name="Kaneko S."/>
            <person name="Yaguchi T."/>
        </authorList>
    </citation>
    <scope>NUCLEOTIDE SEQUENCE [LARGE SCALE GENOMIC DNA]</scope>
    <source>
        <strain evidence="6 7">IFM 68171</strain>
    </source>
</reference>
<dbReference type="Proteomes" id="UP001628179">
    <property type="component" value="Unassembled WGS sequence"/>
</dbReference>
<dbReference type="PANTHER" id="PTHR11227">
    <property type="entry name" value="WD-REPEAT PROTEIN INTERACTING WITH PHOSPHOINOSIDES WIPI -RELATED"/>
    <property type="match status" value="1"/>
</dbReference>
<dbReference type="SMART" id="SM00320">
    <property type="entry name" value="WD40"/>
    <property type="match status" value="2"/>
</dbReference>
<protein>
    <submittedName>
        <fullName evidence="6">Autophagy protein</fullName>
    </submittedName>
</protein>
<dbReference type="InterPro" id="IPR001680">
    <property type="entry name" value="WD40_rpt"/>
</dbReference>
<name>A0ABQ0G734_9PEZI</name>
<organism evidence="6 7">
    <name type="scientific">Madurella fahalii</name>
    <dbReference type="NCBI Taxonomy" id="1157608"/>
    <lineage>
        <taxon>Eukaryota</taxon>
        <taxon>Fungi</taxon>
        <taxon>Dikarya</taxon>
        <taxon>Ascomycota</taxon>
        <taxon>Pezizomycotina</taxon>
        <taxon>Sordariomycetes</taxon>
        <taxon>Sordariomycetidae</taxon>
        <taxon>Sordariales</taxon>
        <taxon>Sordariales incertae sedis</taxon>
        <taxon>Madurella</taxon>
    </lineage>
</organism>
<evidence type="ECO:0000256" key="5">
    <source>
        <dbReference type="SAM" id="MobiDB-lite"/>
    </source>
</evidence>
<evidence type="ECO:0000256" key="3">
    <source>
        <dbReference type="ARBA" id="ARBA00022737"/>
    </source>
</evidence>
<evidence type="ECO:0000256" key="1">
    <source>
        <dbReference type="ARBA" id="ARBA00004148"/>
    </source>
</evidence>
<dbReference type="InterPro" id="IPR048720">
    <property type="entry name" value="PROPPIN"/>
</dbReference>
<dbReference type="InterPro" id="IPR015943">
    <property type="entry name" value="WD40/YVTN_repeat-like_dom_sf"/>
</dbReference>
<proteinExistence type="inferred from homology"/>
<accession>A0ABQ0G734</accession>
<feature type="region of interest" description="Disordered" evidence="5">
    <location>
        <begin position="263"/>
        <end position="335"/>
    </location>
</feature>
<gene>
    <name evidence="6" type="primary">ATG18</name>
    <name evidence="6" type="ORF">MFIFM68171_03775</name>
</gene>
<dbReference type="SUPFAM" id="SSF50978">
    <property type="entry name" value="WD40 repeat-like"/>
    <property type="match status" value="1"/>
</dbReference>
<feature type="compositionally biased region" description="Low complexity" evidence="5">
    <location>
        <begin position="269"/>
        <end position="280"/>
    </location>
</feature>
<evidence type="ECO:0000256" key="2">
    <source>
        <dbReference type="ARBA" id="ARBA00022574"/>
    </source>
</evidence>
<feature type="compositionally biased region" description="Low complexity" evidence="5">
    <location>
        <begin position="322"/>
        <end position="333"/>
    </location>
</feature>
<evidence type="ECO:0000313" key="6">
    <source>
        <dbReference type="EMBL" id="GAB1313565.1"/>
    </source>
</evidence>
<keyword evidence="2" id="KW-0853">WD repeat</keyword>
<comment type="caution">
    <text evidence="6">The sequence shown here is derived from an EMBL/GenBank/DDBJ whole genome shotgun (WGS) entry which is preliminary data.</text>
</comment>
<keyword evidence="3" id="KW-0677">Repeat</keyword>
<evidence type="ECO:0000313" key="7">
    <source>
        <dbReference type="Proteomes" id="UP001628179"/>
    </source>
</evidence>
<comment type="similarity">
    <text evidence="4">Belongs to the WD repeat PROPPIN family.</text>
</comment>
<evidence type="ECO:0000256" key="4">
    <source>
        <dbReference type="ARBA" id="ARBA00025740"/>
    </source>
</evidence>
<sequence length="459" mass="49379">MSLNFVTFNQDHSCLAVGYSSGFRIYHTEPFSRIFKGNDGNVSIIEMLFSTSLVALVLSPRHLIIKNTKRGSIICELTFPSAVLAVRLNRKRLAVVLEEEIYLYDISNMGLIYTIATSPNKNAICALSPSSERCYIAYPMPKPREGQDDKRPAHAPPLSTYVPTTSGEVLIFDTVTLKVKTLIEAHRSPLSCVAMNSDGTQLATASETGTIIRVFSVPSGTRLHQFRRGTYPSTIYSMSFNPNSTLLCVSSASDTVHIFRLIDPQGPNAGTTTAAETVAEMPGSPRTNRWSRSRSIDSNDYSPGSNADSPRSEANDYAVTPAANNGGSNAAAARRQSGTFGSMLRRSSQIVGRSVAGAAGAFLPQSVTEMLEPQRDFANIKIPRGNNPATARADGSGPLRSVVAMSGSSPQVMVVTSDGGFFVYNIDMEKGGEGYLVKQFTVLENDDKLDVSGYGLGGP</sequence>
<dbReference type="RefSeq" id="XP_070915297.1">
    <property type="nucleotide sequence ID" value="XM_071059196.1"/>
</dbReference>
<dbReference type="Gene3D" id="2.130.10.10">
    <property type="entry name" value="YVTN repeat-like/Quinoprotein amine dehydrogenase"/>
    <property type="match status" value="1"/>
</dbReference>
<dbReference type="GeneID" id="98174519"/>
<comment type="subcellular location">
    <subcellularLocation>
        <location evidence="1">Vacuole membrane</location>
        <topology evidence="1">Peripheral membrane protein</topology>
    </subcellularLocation>
</comment>
<keyword evidence="7" id="KW-1185">Reference proteome</keyword>